<dbReference type="Proteomes" id="UP000466681">
    <property type="component" value="Chromosome"/>
</dbReference>
<evidence type="ECO:0000313" key="2">
    <source>
        <dbReference type="EMBL" id="BBW99451.1"/>
    </source>
</evidence>
<dbReference type="InterPro" id="IPR000835">
    <property type="entry name" value="HTH_MarR-typ"/>
</dbReference>
<dbReference type="KEGG" id="mmor:MMOR_03880"/>
<feature type="domain" description="HTH marR-type" evidence="1">
    <location>
        <begin position="29"/>
        <end position="129"/>
    </location>
</feature>
<protein>
    <recommendedName>
        <fullName evidence="1">HTH marR-type domain-containing protein</fullName>
    </recommendedName>
</protein>
<gene>
    <name evidence="2" type="ORF">MMOR_03880</name>
</gene>
<dbReference type="GO" id="GO:0003700">
    <property type="term" value="F:DNA-binding transcription factor activity"/>
    <property type="evidence" value="ECO:0007669"/>
    <property type="project" value="InterPro"/>
</dbReference>
<dbReference type="InterPro" id="IPR036388">
    <property type="entry name" value="WH-like_DNA-bd_sf"/>
</dbReference>
<dbReference type="PANTHER" id="PTHR33164">
    <property type="entry name" value="TRANSCRIPTIONAL REGULATOR, MARR FAMILY"/>
    <property type="match status" value="1"/>
</dbReference>
<proteinExistence type="predicted"/>
<dbReference type="RefSeq" id="WP_234810092.1">
    <property type="nucleotide sequence ID" value="NZ_MVIB01000010.1"/>
</dbReference>
<reference evidence="2 3" key="1">
    <citation type="journal article" date="2019" name="Emerg. Microbes Infect.">
        <title>Comprehensive subspecies identification of 175 nontuberculous mycobacteria species based on 7547 genomic profiles.</title>
        <authorList>
            <person name="Matsumoto Y."/>
            <person name="Kinjo T."/>
            <person name="Motooka D."/>
            <person name="Nabeya D."/>
            <person name="Jung N."/>
            <person name="Uechi K."/>
            <person name="Horii T."/>
            <person name="Iida T."/>
            <person name="Fujita J."/>
            <person name="Nakamura S."/>
        </authorList>
    </citation>
    <scope>NUCLEOTIDE SEQUENCE [LARGE SCALE GENOMIC DNA]</scope>
    <source>
        <strain evidence="2 3">JCM 6375</strain>
    </source>
</reference>
<dbReference type="InterPro" id="IPR036390">
    <property type="entry name" value="WH_DNA-bd_sf"/>
</dbReference>
<evidence type="ECO:0000313" key="3">
    <source>
        <dbReference type="Proteomes" id="UP000466681"/>
    </source>
</evidence>
<organism evidence="2 3">
    <name type="scientific">Mycolicibacterium moriokaense</name>
    <dbReference type="NCBI Taxonomy" id="39691"/>
    <lineage>
        <taxon>Bacteria</taxon>
        <taxon>Bacillati</taxon>
        <taxon>Actinomycetota</taxon>
        <taxon>Actinomycetes</taxon>
        <taxon>Mycobacteriales</taxon>
        <taxon>Mycobacteriaceae</taxon>
        <taxon>Mycolicibacterium</taxon>
    </lineage>
</organism>
<dbReference type="SMART" id="SM00347">
    <property type="entry name" value="HTH_MARR"/>
    <property type="match status" value="1"/>
</dbReference>
<keyword evidence="3" id="KW-1185">Reference proteome</keyword>
<name>A0AAD1H5S1_9MYCO</name>
<dbReference type="PANTHER" id="PTHR33164:SF43">
    <property type="entry name" value="HTH-TYPE TRANSCRIPTIONAL REPRESSOR YETL"/>
    <property type="match status" value="1"/>
</dbReference>
<dbReference type="GO" id="GO:0006950">
    <property type="term" value="P:response to stress"/>
    <property type="evidence" value="ECO:0007669"/>
    <property type="project" value="TreeGrafter"/>
</dbReference>
<dbReference type="Pfam" id="PF12802">
    <property type="entry name" value="MarR_2"/>
    <property type="match status" value="1"/>
</dbReference>
<dbReference type="InterPro" id="IPR039422">
    <property type="entry name" value="MarR/SlyA-like"/>
</dbReference>
<accession>A0AAD1H5S1</accession>
<dbReference type="Gene3D" id="1.10.10.10">
    <property type="entry name" value="Winged helix-like DNA-binding domain superfamily/Winged helix DNA-binding domain"/>
    <property type="match status" value="1"/>
</dbReference>
<evidence type="ECO:0000259" key="1">
    <source>
        <dbReference type="SMART" id="SM00347"/>
    </source>
</evidence>
<dbReference type="AlphaFoldDB" id="A0AAD1H5S1"/>
<sequence>MPSVVPPHIRELALVLHDLSRGIARLGPAQVGLVPLPATEVAVLRAVIAEPDRSVSEVAAALSMQTSNVSAAVRSLSKRSLVDKRPSAHDGRVTLLRPTAKALKEHSAIERAIAGTIYAALKGVSDGSVEALLRAGPAMKELTNAMSAQAAGRVPVSAP</sequence>
<dbReference type="EMBL" id="AP022560">
    <property type="protein sequence ID" value="BBW99451.1"/>
    <property type="molecule type" value="Genomic_DNA"/>
</dbReference>
<dbReference type="SUPFAM" id="SSF46785">
    <property type="entry name" value="Winged helix' DNA-binding domain"/>
    <property type="match status" value="1"/>
</dbReference>